<dbReference type="Proteomes" id="UP001222325">
    <property type="component" value="Unassembled WGS sequence"/>
</dbReference>
<feature type="compositionally biased region" description="Low complexity" evidence="1">
    <location>
        <begin position="99"/>
        <end position="111"/>
    </location>
</feature>
<evidence type="ECO:0000256" key="1">
    <source>
        <dbReference type="SAM" id="MobiDB-lite"/>
    </source>
</evidence>
<proteinExistence type="predicted"/>
<feature type="region of interest" description="Disordered" evidence="1">
    <location>
        <begin position="170"/>
        <end position="189"/>
    </location>
</feature>
<feature type="region of interest" description="Disordered" evidence="1">
    <location>
        <begin position="302"/>
        <end position="330"/>
    </location>
</feature>
<dbReference type="AlphaFoldDB" id="A0AAD6TU08"/>
<feature type="region of interest" description="Disordered" evidence="1">
    <location>
        <begin position="91"/>
        <end position="111"/>
    </location>
</feature>
<feature type="region of interest" description="Disordered" evidence="1">
    <location>
        <begin position="519"/>
        <end position="583"/>
    </location>
</feature>
<evidence type="ECO:0000313" key="3">
    <source>
        <dbReference type="Proteomes" id="UP001222325"/>
    </source>
</evidence>
<organism evidence="2 3">
    <name type="scientific">Mycena belliarum</name>
    <dbReference type="NCBI Taxonomy" id="1033014"/>
    <lineage>
        <taxon>Eukaryota</taxon>
        <taxon>Fungi</taxon>
        <taxon>Dikarya</taxon>
        <taxon>Basidiomycota</taxon>
        <taxon>Agaricomycotina</taxon>
        <taxon>Agaricomycetes</taxon>
        <taxon>Agaricomycetidae</taxon>
        <taxon>Agaricales</taxon>
        <taxon>Marasmiineae</taxon>
        <taxon>Mycenaceae</taxon>
        <taxon>Mycena</taxon>
    </lineage>
</organism>
<gene>
    <name evidence="2" type="ORF">B0H15DRAFT_954751</name>
</gene>
<reference evidence="2" key="1">
    <citation type="submission" date="2023-03" db="EMBL/GenBank/DDBJ databases">
        <title>Massive genome expansion in bonnet fungi (Mycena s.s.) driven by repeated elements and novel gene families across ecological guilds.</title>
        <authorList>
            <consortium name="Lawrence Berkeley National Laboratory"/>
            <person name="Harder C.B."/>
            <person name="Miyauchi S."/>
            <person name="Viragh M."/>
            <person name="Kuo A."/>
            <person name="Thoen E."/>
            <person name="Andreopoulos B."/>
            <person name="Lu D."/>
            <person name="Skrede I."/>
            <person name="Drula E."/>
            <person name="Henrissat B."/>
            <person name="Morin E."/>
            <person name="Kohler A."/>
            <person name="Barry K."/>
            <person name="LaButti K."/>
            <person name="Morin E."/>
            <person name="Salamov A."/>
            <person name="Lipzen A."/>
            <person name="Mereny Z."/>
            <person name="Hegedus B."/>
            <person name="Baldrian P."/>
            <person name="Stursova M."/>
            <person name="Weitz H."/>
            <person name="Taylor A."/>
            <person name="Grigoriev I.V."/>
            <person name="Nagy L.G."/>
            <person name="Martin F."/>
            <person name="Kauserud H."/>
        </authorList>
    </citation>
    <scope>NUCLEOTIDE SEQUENCE</scope>
    <source>
        <strain evidence="2">CBHHK173m</strain>
    </source>
</reference>
<evidence type="ECO:0000313" key="2">
    <source>
        <dbReference type="EMBL" id="KAJ7078185.1"/>
    </source>
</evidence>
<dbReference type="EMBL" id="JARJCN010000068">
    <property type="protein sequence ID" value="KAJ7078185.1"/>
    <property type="molecule type" value="Genomic_DNA"/>
</dbReference>
<name>A0AAD6TU08_9AGAR</name>
<comment type="caution">
    <text evidence="2">The sequence shown here is derived from an EMBL/GenBank/DDBJ whole genome shotgun (WGS) entry which is preliminary data.</text>
</comment>
<protein>
    <submittedName>
        <fullName evidence="2">Uncharacterized protein</fullName>
    </submittedName>
</protein>
<sequence>MPVAARLSALVAPRLALSDNSTVLAARLEITERGRDAQYLMNGNGPWVRLGVPFGIISSHSACKVKGSSLSIRAEVRGGMGSVALCDAARHHADPTTRPPRSTSPASPASCSSGAVHSVLAARRPPRLLVRSDALCAPPFNPLPSAASCPPQALIRVPRRRSRTARLQRCGHAALADSRHRAPRRRQRPHPIRAPHATHRCNLTLALAALDPHGDAAAAGLTAVPRARFRSATSLSRPPLLPSRVLARAARAESPANPRVAVLARLRTLAPSTPVLCTTSAHRSPALSLVALAPTSPFARTPLSAAAAPRPSPRRARKGSREFAGSRARAAPDSGAVDACALHHECPRAQVLSTPALHSLSARSQGPWARSTTADRYSAQIDGRCPRRRRHPTPSVLFPARSIIRAPCVQHASRETSAHACVPIADHHPQPKRTRTRDRVCLARTLSHLPAAAALIARVHSPVTATFAHVASRVHPPILTRVRTSLVCTAPRALCPNASSAPSAAAALRHCPRLRLATSSGRADVDSPKRGSSSSCTHRRGRSHRRAELEQRARQAHAAGKGEMRMGNPNDNRARAPPSGPSRLNRAVAKFRAAPLPSLPHLRVHLFDWAG</sequence>
<keyword evidence="3" id="KW-1185">Reference proteome</keyword>
<accession>A0AAD6TU08</accession>